<dbReference type="EMBL" id="JANRMS010004361">
    <property type="protein sequence ID" value="KAJ3509420.1"/>
    <property type="molecule type" value="Genomic_DNA"/>
</dbReference>
<organism evidence="1 2">
    <name type="scientific">Fusarium decemcellulare</name>
    <dbReference type="NCBI Taxonomy" id="57161"/>
    <lineage>
        <taxon>Eukaryota</taxon>
        <taxon>Fungi</taxon>
        <taxon>Dikarya</taxon>
        <taxon>Ascomycota</taxon>
        <taxon>Pezizomycotina</taxon>
        <taxon>Sordariomycetes</taxon>
        <taxon>Hypocreomycetidae</taxon>
        <taxon>Hypocreales</taxon>
        <taxon>Nectriaceae</taxon>
        <taxon>Fusarium</taxon>
        <taxon>Fusarium decemcellulare species complex</taxon>
    </lineage>
</organism>
<protein>
    <submittedName>
        <fullName evidence="1">Uncharacterized protein</fullName>
    </submittedName>
</protein>
<gene>
    <name evidence="1" type="ORF">NM208_g15673</name>
</gene>
<accession>A0ACC1RCG5</accession>
<evidence type="ECO:0000313" key="2">
    <source>
        <dbReference type="Proteomes" id="UP001148629"/>
    </source>
</evidence>
<name>A0ACC1RCG5_9HYPO</name>
<reference evidence="1" key="1">
    <citation type="submission" date="2022-08" db="EMBL/GenBank/DDBJ databases">
        <title>Genome Sequence of Fusarium decemcellulare.</title>
        <authorList>
            <person name="Buettner E."/>
        </authorList>
    </citation>
    <scope>NUCLEOTIDE SEQUENCE</scope>
    <source>
        <strain evidence="1">Babe19</strain>
    </source>
</reference>
<keyword evidence="2" id="KW-1185">Reference proteome</keyword>
<comment type="caution">
    <text evidence="1">The sequence shown here is derived from an EMBL/GenBank/DDBJ whole genome shotgun (WGS) entry which is preliminary data.</text>
</comment>
<sequence>MLRDSPTGVLNPEHRSQSLVSAPASEDSGREQNTEFDGFGAIPIRSLEPIFDSLRDPDHALAEDIMLVFPNCHGLEPGTVLKTALATPQSQVQQRQQLQNPSYIGYRPGSRNTKSHRDYTETKIGQTTPDQSPTSLPALLPALPSIVEVGHTSARASTNDAFIDRSSDRVPEPKLQAGSLQQRSMES</sequence>
<evidence type="ECO:0000313" key="1">
    <source>
        <dbReference type="EMBL" id="KAJ3509420.1"/>
    </source>
</evidence>
<proteinExistence type="predicted"/>
<dbReference type="Proteomes" id="UP001148629">
    <property type="component" value="Unassembled WGS sequence"/>
</dbReference>